<organism evidence="2">
    <name type="scientific">Arundo donax</name>
    <name type="common">Giant reed</name>
    <name type="synonym">Donax arundinaceus</name>
    <dbReference type="NCBI Taxonomy" id="35708"/>
    <lineage>
        <taxon>Eukaryota</taxon>
        <taxon>Viridiplantae</taxon>
        <taxon>Streptophyta</taxon>
        <taxon>Embryophyta</taxon>
        <taxon>Tracheophyta</taxon>
        <taxon>Spermatophyta</taxon>
        <taxon>Magnoliopsida</taxon>
        <taxon>Liliopsida</taxon>
        <taxon>Poales</taxon>
        <taxon>Poaceae</taxon>
        <taxon>PACMAD clade</taxon>
        <taxon>Arundinoideae</taxon>
        <taxon>Arundineae</taxon>
        <taxon>Arundo</taxon>
    </lineage>
</organism>
<sequence length="105" mass="11867">MEEWRRRQLHSHSYRMPDSFRDEVVNLKHTYRPERAAAGGGDDAAGGGDDAVGGRVQPRQGGCRRAQEVHARHRRRQSQMHRPPAHGGVEEIAHSVHPTQHERGP</sequence>
<name>A0A0A8ZV54_ARUDO</name>
<reference evidence="2" key="2">
    <citation type="journal article" date="2015" name="Data Brief">
        <title>Shoot transcriptome of the giant reed, Arundo donax.</title>
        <authorList>
            <person name="Barrero R.A."/>
            <person name="Guerrero F.D."/>
            <person name="Moolhuijzen P."/>
            <person name="Goolsby J.A."/>
            <person name="Tidwell J."/>
            <person name="Bellgard S.E."/>
            <person name="Bellgard M.I."/>
        </authorList>
    </citation>
    <scope>NUCLEOTIDE SEQUENCE</scope>
    <source>
        <tissue evidence="2">Shoot tissue taken approximately 20 cm above the soil surface</tissue>
    </source>
</reference>
<accession>A0A0A8ZV54</accession>
<evidence type="ECO:0000256" key="1">
    <source>
        <dbReference type="SAM" id="MobiDB-lite"/>
    </source>
</evidence>
<dbReference type="EMBL" id="GBRH01255219">
    <property type="protein sequence ID" value="JAD42676.1"/>
    <property type="molecule type" value="Transcribed_RNA"/>
</dbReference>
<proteinExistence type="predicted"/>
<protein>
    <submittedName>
        <fullName evidence="2">Uncharacterized protein</fullName>
    </submittedName>
</protein>
<feature type="compositionally biased region" description="Gly residues" evidence="1">
    <location>
        <begin position="38"/>
        <end position="51"/>
    </location>
</feature>
<reference evidence="2" key="1">
    <citation type="submission" date="2014-09" db="EMBL/GenBank/DDBJ databases">
        <authorList>
            <person name="Magalhaes I.L.F."/>
            <person name="Oliveira U."/>
            <person name="Santos F.R."/>
            <person name="Vidigal T.H.D.A."/>
            <person name="Brescovit A.D."/>
            <person name="Santos A.J."/>
        </authorList>
    </citation>
    <scope>NUCLEOTIDE SEQUENCE</scope>
    <source>
        <tissue evidence="2">Shoot tissue taken approximately 20 cm above the soil surface</tissue>
    </source>
</reference>
<feature type="region of interest" description="Disordered" evidence="1">
    <location>
        <begin position="31"/>
        <end position="105"/>
    </location>
</feature>
<dbReference type="AlphaFoldDB" id="A0A0A8ZV54"/>
<evidence type="ECO:0000313" key="2">
    <source>
        <dbReference type="EMBL" id="JAD42676.1"/>
    </source>
</evidence>
<feature type="compositionally biased region" description="Basic and acidic residues" evidence="1">
    <location>
        <begin position="88"/>
        <end position="105"/>
    </location>
</feature>